<gene>
    <name evidence="2" type="ORF">TCAL_01826</name>
</gene>
<organism evidence="2 3">
    <name type="scientific">Tigriopus californicus</name>
    <name type="common">Marine copepod</name>
    <dbReference type="NCBI Taxonomy" id="6832"/>
    <lineage>
        <taxon>Eukaryota</taxon>
        <taxon>Metazoa</taxon>
        <taxon>Ecdysozoa</taxon>
        <taxon>Arthropoda</taxon>
        <taxon>Crustacea</taxon>
        <taxon>Multicrustacea</taxon>
        <taxon>Hexanauplia</taxon>
        <taxon>Copepoda</taxon>
        <taxon>Harpacticoida</taxon>
        <taxon>Harpacticidae</taxon>
        <taxon>Tigriopus</taxon>
    </lineage>
</organism>
<sequence>MSSKLLGQNDCKLFDTWVEQVNGKRYKVNPQTLSKKGQENFCKSQGGQLAMIKSKVEEDIITTLIGDNQTWIGITNFHNEICLNESCEDHLAWSDGTMFKYDANMFTKDFNFGAGHNCCRIKGPECNDNDCASLFAGICEVTCSD</sequence>
<dbReference type="PROSITE" id="PS50041">
    <property type="entry name" value="C_TYPE_LECTIN_2"/>
    <property type="match status" value="1"/>
</dbReference>
<dbReference type="EMBL" id="VCGU01000458">
    <property type="protein sequence ID" value="TRY62511.1"/>
    <property type="molecule type" value="Genomic_DNA"/>
</dbReference>
<dbReference type="SUPFAM" id="SSF56436">
    <property type="entry name" value="C-type lectin-like"/>
    <property type="match status" value="1"/>
</dbReference>
<dbReference type="CDD" id="cd00037">
    <property type="entry name" value="CLECT"/>
    <property type="match status" value="1"/>
</dbReference>
<dbReference type="Gene3D" id="3.10.100.10">
    <property type="entry name" value="Mannose-Binding Protein A, subunit A"/>
    <property type="match status" value="1"/>
</dbReference>
<feature type="domain" description="C-type lectin" evidence="1">
    <location>
        <begin position="21"/>
        <end position="140"/>
    </location>
</feature>
<dbReference type="AlphaFoldDB" id="A0A553NAP6"/>
<name>A0A553NAP6_TIGCA</name>
<proteinExistence type="predicted"/>
<reference evidence="2 3" key="1">
    <citation type="journal article" date="2018" name="Nat. Ecol. Evol.">
        <title>Genomic signatures of mitonuclear coevolution across populations of Tigriopus californicus.</title>
        <authorList>
            <person name="Barreto F.S."/>
            <person name="Watson E.T."/>
            <person name="Lima T.G."/>
            <person name="Willett C.S."/>
            <person name="Edmands S."/>
            <person name="Li W."/>
            <person name="Burton R.S."/>
        </authorList>
    </citation>
    <scope>NUCLEOTIDE SEQUENCE [LARGE SCALE GENOMIC DNA]</scope>
    <source>
        <strain evidence="2 3">San Diego</strain>
    </source>
</reference>
<protein>
    <recommendedName>
        <fullName evidence="1">C-type lectin domain-containing protein</fullName>
    </recommendedName>
</protein>
<dbReference type="Pfam" id="PF00059">
    <property type="entry name" value="Lectin_C"/>
    <property type="match status" value="1"/>
</dbReference>
<comment type="caution">
    <text evidence="2">The sequence shown here is derived from an EMBL/GenBank/DDBJ whole genome shotgun (WGS) entry which is preliminary data.</text>
</comment>
<keyword evidence="3" id="KW-1185">Reference proteome</keyword>
<dbReference type="InterPro" id="IPR001304">
    <property type="entry name" value="C-type_lectin-like"/>
</dbReference>
<evidence type="ECO:0000259" key="1">
    <source>
        <dbReference type="PROSITE" id="PS50041"/>
    </source>
</evidence>
<dbReference type="InterPro" id="IPR016187">
    <property type="entry name" value="CTDL_fold"/>
</dbReference>
<dbReference type="InterPro" id="IPR016186">
    <property type="entry name" value="C-type_lectin-like/link_sf"/>
</dbReference>
<accession>A0A553NAP6</accession>
<dbReference type="Proteomes" id="UP000318571">
    <property type="component" value="Chromosome 10"/>
</dbReference>
<dbReference type="SMART" id="SM00034">
    <property type="entry name" value="CLECT"/>
    <property type="match status" value="1"/>
</dbReference>
<evidence type="ECO:0000313" key="2">
    <source>
        <dbReference type="EMBL" id="TRY62511.1"/>
    </source>
</evidence>
<evidence type="ECO:0000313" key="3">
    <source>
        <dbReference type="Proteomes" id="UP000318571"/>
    </source>
</evidence>